<feature type="region of interest" description="Disordered" evidence="1">
    <location>
        <begin position="122"/>
        <end position="141"/>
    </location>
</feature>
<dbReference type="EMBL" id="LR746273">
    <property type="protein sequence ID" value="CAA7403238.1"/>
    <property type="molecule type" value="Genomic_DNA"/>
</dbReference>
<evidence type="ECO:0000313" key="3">
    <source>
        <dbReference type="Proteomes" id="UP000663760"/>
    </source>
</evidence>
<feature type="region of interest" description="Disordered" evidence="1">
    <location>
        <begin position="160"/>
        <end position="179"/>
    </location>
</feature>
<reference evidence="2" key="1">
    <citation type="submission" date="2020-02" db="EMBL/GenBank/DDBJ databases">
        <authorList>
            <person name="Scholz U."/>
            <person name="Mascher M."/>
            <person name="Fiebig A."/>
        </authorList>
    </citation>
    <scope>NUCLEOTIDE SEQUENCE</scope>
</reference>
<proteinExistence type="predicted"/>
<feature type="compositionally biased region" description="Basic and acidic residues" evidence="1">
    <location>
        <begin position="160"/>
        <end position="173"/>
    </location>
</feature>
<evidence type="ECO:0000256" key="1">
    <source>
        <dbReference type="SAM" id="MobiDB-lite"/>
    </source>
</evidence>
<organism evidence="2 3">
    <name type="scientific">Spirodela intermedia</name>
    <name type="common">Intermediate duckweed</name>
    <dbReference type="NCBI Taxonomy" id="51605"/>
    <lineage>
        <taxon>Eukaryota</taxon>
        <taxon>Viridiplantae</taxon>
        <taxon>Streptophyta</taxon>
        <taxon>Embryophyta</taxon>
        <taxon>Tracheophyta</taxon>
        <taxon>Spermatophyta</taxon>
        <taxon>Magnoliopsida</taxon>
        <taxon>Liliopsida</taxon>
        <taxon>Araceae</taxon>
        <taxon>Lemnoideae</taxon>
        <taxon>Spirodela</taxon>
    </lineage>
</organism>
<sequence length="179" mass="19599">MYRSSITRKLLPARTALGKLATALRLGGFRLRPSKAFKRTASGISVGVSAILGGRRRPPSRFRLKSRPPLRLPSDQSLLLHRRSLPPPELADDLSDKPVIPVHVEPSLELDTAAGAVADETGVSEPRQMGSAEEKLPGTNQLEGIDLRAELFIAAFREKMREESQRSSDDRLETLSPGL</sequence>
<feature type="region of interest" description="Disordered" evidence="1">
    <location>
        <begin position="57"/>
        <end position="77"/>
    </location>
</feature>
<feature type="compositionally biased region" description="Basic residues" evidence="1">
    <location>
        <begin position="57"/>
        <end position="68"/>
    </location>
</feature>
<dbReference type="Proteomes" id="UP000663760">
    <property type="component" value="Chromosome 10"/>
</dbReference>
<protein>
    <submittedName>
        <fullName evidence="2">Uncharacterized protein</fullName>
    </submittedName>
</protein>
<dbReference type="AlphaFoldDB" id="A0A7I8L1Q0"/>
<gene>
    <name evidence="2" type="ORF">SI8410_10013916</name>
</gene>
<name>A0A7I8L1Q0_SPIIN</name>
<evidence type="ECO:0000313" key="2">
    <source>
        <dbReference type="EMBL" id="CAA7403238.1"/>
    </source>
</evidence>
<accession>A0A7I8L1Q0</accession>
<dbReference type="InterPro" id="IPR008480">
    <property type="entry name" value="DUF761_pln"/>
</dbReference>
<keyword evidence="3" id="KW-1185">Reference proteome</keyword>
<dbReference type="Pfam" id="PF05553">
    <property type="entry name" value="DUF761"/>
    <property type="match status" value="1"/>
</dbReference>